<name>A0ABN7XIW8_GIGMA</name>
<reference evidence="1 2" key="1">
    <citation type="submission" date="2021-06" db="EMBL/GenBank/DDBJ databases">
        <authorList>
            <person name="Kallberg Y."/>
            <person name="Tangrot J."/>
            <person name="Rosling A."/>
        </authorList>
    </citation>
    <scope>NUCLEOTIDE SEQUENCE [LARGE SCALE GENOMIC DNA]</scope>
    <source>
        <strain evidence="1 2">120-4 pot B 10/14</strain>
    </source>
</reference>
<sequence>IETPTPVIENPNQINYFEDPEKDYVDRIRNDLLVRSNNTP</sequence>
<evidence type="ECO:0000313" key="1">
    <source>
        <dbReference type="EMBL" id="CAG8854109.1"/>
    </source>
</evidence>
<protein>
    <submittedName>
        <fullName evidence="1">36461_t:CDS:1</fullName>
    </submittedName>
</protein>
<dbReference type="Proteomes" id="UP000789901">
    <property type="component" value="Unassembled WGS sequence"/>
</dbReference>
<dbReference type="EMBL" id="CAJVQB010133433">
    <property type="protein sequence ID" value="CAG8854109.1"/>
    <property type="molecule type" value="Genomic_DNA"/>
</dbReference>
<gene>
    <name evidence="1" type="ORF">GMARGA_LOCUS42930</name>
</gene>
<keyword evidence="2" id="KW-1185">Reference proteome</keyword>
<evidence type="ECO:0000313" key="2">
    <source>
        <dbReference type="Proteomes" id="UP000789901"/>
    </source>
</evidence>
<comment type="caution">
    <text evidence="1">The sequence shown here is derived from an EMBL/GenBank/DDBJ whole genome shotgun (WGS) entry which is preliminary data.</text>
</comment>
<feature type="non-terminal residue" evidence="1">
    <location>
        <position position="40"/>
    </location>
</feature>
<organism evidence="1 2">
    <name type="scientific">Gigaspora margarita</name>
    <dbReference type="NCBI Taxonomy" id="4874"/>
    <lineage>
        <taxon>Eukaryota</taxon>
        <taxon>Fungi</taxon>
        <taxon>Fungi incertae sedis</taxon>
        <taxon>Mucoromycota</taxon>
        <taxon>Glomeromycotina</taxon>
        <taxon>Glomeromycetes</taxon>
        <taxon>Diversisporales</taxon>
        <taxon>Gigasporaceae</taxon>
        <taxon>Gigaspora</taxon>
    </lineage>
</organism>
<feature type="non-terminal residue" evidence="1">
    <location>
        <position position="1"/>
    </location>
</feature>
<accession>A0ABN7XIW8</accession>
<proteinExistence type="predicted"/>